<comment type="subcellular location">
    <subcellularLocation>
        <location evidence="1 13">Cytoplasm</location>
    </subcellularLocation>
</comment>
<dbReference type="InterPro" id="IPR036968">
    <property type="entry name" value="Enolpyruvate_Tfrase_sf"/>
</dbReference>
<dbReference type="InterPro" id="IPR050068">
    <property type="entry name" value="MurA_subfamily"/>
</dbReference>
<evidence type="ECO:0000259" key="14">
    <source>
        <dbReference type="Pfam" id="PF00275"/>
    </source>
</evidence>
<feature type="binding site" evidence="13">
    <location>
        <position position="171"/>
    </location>
    <ligand>
        <name>UDP-N-acetyl-alpha-D-glucosamine</name>
        <dbReference type="ChEBI" id="CHEBI:57705"/>
    </ligand>
</feature>
<comment type="function">
    <text evidence="10 13">Cell wall formation. Adds enolpyruvyl to UDP-N-acetylglucosamine.</text>
</comment>
<evidence type="ECO:0000256" key="8">
    <source>
        <dbReference type="ARBA" id="ARBA00023306"/>
    </source>
</evidence>
<evidence type="ECO:0000313" key="16">
    <source>
        <dbReference type="Proteomes" id="UP000277671"/>
    </source>
</evidence>
<dbReference type="InterPro" id="IPR005750">
    <property type="entry name" value="UDP_GlcNAc_COvinyl_MurA"/>
</dbReference>
<feature type="binding site" evidence="13">
    <location>
        <position position="406"/>
    </location>
    <ligand>
        <name>UDP-N-acetyl-alpha-D-glucosamine</name>
        <dbReference type="ChEBI" id="CHEBI:57705"/>
    </ligand>
</feature>
<sequence>MPADLSAGVTAGVAADSTMADVDVIRVSGGARLAGEVHVVGAKNSALKLMAVALLAPGRSVITNVPRITDIAIMGEVLRRLGCEVSFGEDNGTSTGTIDGIPVVGVGDGVPAEVPPVDGAGPVRDVATTPSGEAQAAVDLGAAPGRARTVTIDVPAEPGTDADYDLVRRLRASICVLGPLLARRGYVRVAHPGGDAIGSRGLDMHVSGLARMGAEISGSHGFVIASAPNGLHGATIWLDFPSVGATENLVMAAVLAKGTTEIDNAAREPEIVDICAMLSAMGARIEGAGTSTIRIEGVSELRPVRHRTVGDRIVAGTWAFAAAMTQGDVTVTGASPGFLEIALDKVISAGGLVETRTDAFRVRMDRRPRAVDVVTLPFPGFATDLLPMAIGMASVSEGASLITENIFDGRFMFVNEMARLGADIKTDGHHAVVRGRERLSSAPVRATDIRAGAGLVIAGLCADGVTEISHVHHVDRGYPDFVADLRALGVEVERTTAPAEQAFTL</sequence>
<gene>
    <name evidence="13" type="primary">murA</name>
    <name evidence="15" type="ORF">BDK92_2378</name>
</gene>
<dbReference type="InterPro" id="IPR001986">
    <property type="entry name" value="Enolpyruvate_Tfrase_dom"/>
</dbReference>
<keyword evidence="6 13" id="KW-0133">Cell shape</keyword>
<keyword evidence="7 13" id="KW-0573">Peptidoglycan synthesis</keyword>
<dbReference type="GO" id="GO:0005737">
    <property type="term" value="C:cytoplasm"/>
    <property type="evidence" value="ECO:0007669"/>
    <property type="project" value="UniProtKB-SubCell"/>
</dbReference>
<protein>
    <recommendedName>
        <fullName evidence="13">UDP-N-acetylglucosamine 1-carboxyvinyltransferase</fullName>
        <ecNumber evidence="13">2.5.1.7</ecNumber>
    </recommendedName>
    <alternativeName>
        <fullName evidence="13">Enoylpyruvate transferase</fullName>
    </alternativeName>
    <alternativeName>
        <fullName evidence="13">UDP-N-acetylglucosamine enolpyruvyl transferase</fullName>
        <shortName evidence="13">EPT</shortName>
    </alternativeName>
</protein>
<dbReference type="GO" id="GO:0019277">
    <property type="term" value="P:UDP-N-acetylgalactosamine biosynthetic process"/>
    <property type="evidence" value="ECO:0007669"/>
    <property type="project" value="InterPro"/>
</dbReference>
<dbReference type="Gene3D" id="3.65.10.10">
    <property type="entry name" value="Enolpyruvate transferase domain"/>
    <property type="match status" value="4"/>
</dbReference>
<evidence type="ECO:0000256" key="4">
    <source>
        <dbReference type="ARBA" id="ARBA00022618"/>
    </source>
</evidence>
<evidence type="ECO:0000256" key="11">
    <source>
        <dbReference type="ARBA" id="ARBA00038367"/>
    </source>
</evidence>
<dbReference type="PANTHER" id="PTHR43783:SF1">
    <property type="entry name" value="UDP-N-ACETYLGLUCOSAMINE 1-CARBOXYVINYLTRANSFERASE"/>
    <property type="match status" value="1"/>
</dbReference>
<evidence type="ECO:0000256" key="9">
    <source>
        <dbReference type="ARBA" id="ARBA00023316"/>
    </source>
</evidence>
<dbReference type="EC" id="2.5.1.7" evidence="13"/>
<dbReference type="NCBIfam" id="TIGR01072">
    <property type="entry name" value="murA"/>
    <property type="match status" value="1"/>
</dbReference>
<evidence type="ECO:0000256" key="1">
    <source>
        <dbReference type="ARBA" id="ARBA00004496"/>
    </source>
</evidence>
<keyword evidence="3 13" id="KW-0963">Cytoplasm</keyword>
<comment type="similarity">
    <text evidence="11 13">Belongs to the EPSP synthase family. MurA subfamily.</text>
</comment>
<dbReference type="Pfam" id="PF00275">
    <property type="entry name" value="EPSP_synthase"/>
    <property type="match status" value="2"/>
</dbReference>
<dbReference type="GO" id="GO:0008760">
    <property type="term" value="F:UDP-N-acetylglucosamine 1-carboxyvinyltransferase activity"/>
    <property type="evidence" value="ECO:0007669"/>
    <property type="project" value="UniProtKB-UniRule"/>
</dbReference>
<comment type="caution">
    <text evidence="13">Lacks conserved residue(s) required for the propagation of feature annotation.</text>
</comment>
<feature type="domain" description="Enolpyruvate transferase" evidence="14">
    <location>
        <begin position="148"/>
        <end position="485"/>
    </location>
</feature>
<dbReference type="EMBL" id="RBKT01000001">
    <property type="protein sequence ID" value="RKR88072.1"/>
    <property type="molecule type" value="Genomic_DNA"/>
</dbReference>
<dbReference type="PANTHER" id="PTHR43783">
    <property type="entry name" value="UDP-N-ACETYLGLUCOSAMINE 1-CARBOXYVINYLTRANSFERASE"/>
    <property type="match status" value="1"/>
</dbReference>
<evidence type="ECO:0000256" key="12">
    <source>
        <dbReference type="ARBA" id="ARBA00047527"/>
    </source>
</evidence>
<evidence type="ECO:0000256" key="2">
    <source>
        <dbReference type="ARBA" id="ARBA00004752"/>
    </source>
</evidence>
<name>A0A495JIB9_9ACTN</name>
<comment type="pathway">
    <text evidence="2 13">Cell wall biogenesis; peptidoglycan biosynthesis.</text>
</comment>
<dbReference type="CDD" id="cd01555">
    <property type="entry name" value="UdpNAET"/>
    <property type="match status" value="1"/>
</dbReference>
<dbReference type="InterPro" id="IPR013792">
    <property type="entry name" value="RNA3'P_cycl/enolpyr_Trfase_a/b"/>
</dbReference>
<evidence type="ECO:0000256" key="6">
    <source>
        <dbReference type="ARBA" id="ARBA00022960"/>
    </source>
</evidence>
<proteinExistence type="inferred from homology"/>
<reference evidence="15 16" key="1">
    <citation type="submission" date="2018-10" db="EMBL/GenBank/DDBJ databases">
        <title>Sequencing the genomes of 1000 actinobacteria strains.</title>
        <authorList>
            <person name="Klenk H.-P."/>
        </authorList>
    </citation>
    <scope>NUCLEOTIDE SEQUENCE [LARGE SCALE GENOMIC DNA]</scope>
    <source>
        <strain evidence="15 16">DSM 45175</strain>
    </source>
</reference>
<keyword evidence="8 13" id="KW-0131">Cell cycle</keyword>
<keyword evidence="5 13" id="KW-0808">Transferase</keyword>
<feature type="binding site" evidence="13">
    <location>
        <position position="384"/>
    </location>
    <ligand>
        <name>UDP-N-acetyl-alpha-D-glucosamine</name>
        <dbReference type="ChEBI" id="CHEBI:57705"/>
    </ligand>
</feature>
<feature type="domain" description="Enolpyruvate transferase" evidence="14">
    <location>
        <begin position="28"/>
        <end position="93"/>
    </location>
</feature>
<dbReference type="GO" id="GO:0071555">
    <property type="term" value="P:cell wall organization"/>
    <property type="evidence" value="ECO:0007669"/>
    <property type="project" value="UniProtKB-KW"/>
</dbReference>
<dbReference type="GO" id="GO:0051301">
    <property type="term" value="P:cell division"/>
    <property type="evidence" value="ECO:0007669"/>
    <property type="project" value="UniProtKB-KW"/>
</dbReference>
<dbReference type="Proteomes" id="UP000277671">
    <property type="component" value="Unassembled WGS sequence"/>
</dbReference>
<comment type="caution">
    <text evidence="15">The sequence shown here is derived from an EMBL/GenBank/DDBJ whole genome shotgun (WGS) entry which is preliminary data.</text>
</comment>
<evidence type="ECO:0000256" key="13">
    <source>
        <dbReference type="HAMAP-Rule" id="MF_00111"/>
    </source>
</evidence>
<evidence type="ECO:0000256" key="10">
    <source>
        <dbReference type="ARBA" id="ARBA00037534"/>
    </source>
</evidence>
<dbReference type="GO" id="GO:0008360">
    <property type="term" value="P:regulation of cell shape"/>
    <property type="evidence" value="ECO:0007669"/>
    <property type="project" value="UniProtKB-KW"/>
</dbReference>
<evidence type="ECO:0000256" key="7">
    <source>
        <dbReference type="ARBA" id="ARBA00022984"/>
    </source>
</evidence>
<comment type="catalytic activity">
    <reaction evidence="12 13">
        <text>phosphoenolpyruvate + UDP-N-acetyl-alpha-D-glucosamine = UDP-N-acetyl-3-O-(1-carboxyvinyl)-alpha-D-glucosamine + phosphate</text>
        <dbReference type="Rhea" id="RHEA:18681"/>
        <dbReference type="ChEBI" id="CHEBI:43474"/>
        <dbReference type="ChEBI" id="CHEBI:57705"/>
        <dbReference type="ChEBI" id="CHEBI:58702"/>
        <dbReference type="ChEBI" id="CHEBI:68483"/>
        <dbReference type="EC" id="2.5.1.7"/>
    </reaction>
</comment>
<accession>A0A495JIB9</accession>
<keyword evidence="16" id="KW-1185">Reference proteome</keyword>
<dbReference type="NCBIfam" id="NF006873">
    <property type="entry name" value="PRK09369.1"/>
    <property type="match status" value="1"/>
</dbReference>
<dbReference type="HAMAP" id="MF_00111">
    <property type="entry name" value="MurA"/>
    <property type="match status" value="1"/>
</dbReference>
<evidence type="ECO:0000256" key="5">
    <source>
        <dbReference type="ARBA" id="ARBA00022679"/>
    </source>
</evidence>
<keyword evidence="9 13" id="KW-0961">Cell wall biogenesis/degradation</keyword>
<dbReference type="GO" id="GO:0009252">
    <property type="term" value="P:peptidoglycan biosynthetic process"/>
    <property type="evidence" value="ECO:0007669"/>
    <property type="project" value="UniProtKB-UniRule"/>
</dbReference>
<evidence type="ECO:0000256" key="3">
    <source>
        <dbReference type="ARBA" id="ARBA00022490"/>
    </source>
</evidence>
<dbReference type="SUPFAM" id="SSF55205">
    <property type="entry name" value="EPT/RTPC-like"/>
    <property type="match status" value="1"/>
</dbReference>
<feature type="binding site" evidence="13">
    <location>
        <begin position="43"/>
        <end position="44"/>
    </location>
    <ligand>
        <name>phosphoenolpyruvate</name>
        <dbReference type="ChEBI" id="CHEBI:58702"/>
    </ligand>
</feature>
<keyword evidence="4 13" id="KW-0132">Cell division</keyword>
<dbReference type="AlphaFoldDB" id="A0A495JIB9"/>
<evidence type="ECO:0000313" key="15">
    <source>
        <dbReference type="EMBL" id="RKR88072.1"/>
    </source>
</evidence>
<dbReference type="UniPathway" id="UPA00219"/>
<organism evidence="15 16">
    <name type="scientific">Micromonospora pisi</name>
    <dbReference type="NCBI Taxonomy" id="589240"/>
    <lineage>
        <taxon>Bacteria</taxon>
        <taxon>Bacillati</taxon>
        <taxon>Actinomycetota</taxon>
        <taxon>Actinomycetes</taxon>
        <taxon>Micromonosporales</taxon>
        <taxon>Micromonosporaceae</taxon>
        <taxon>Micromonospora</taxon>
    </lineage>
</organism>
<feature type="active site" description="Proton donor" evidence="13">
    <location>
        <position position="195"/>
    </location>
</feature>